<proteinExistence type="predicted"/>
<accession>A0A8S9NLL7</accession>
<sequence>MHQQKRLAYASGAPLEEDFDQQNRAISTERQRFTHSNVVYTEARVTVKHERYNRL</sequence>
<dbReference type="Proteomes" id="UP000712600">
    <property type="component" value="Unassembled WGS sequence"/>
</dbReference>
<protein>
    <submittedName>
        <fullName evidence="1">Uncharacterized protein</fullName>
    </submittedName>
</protein>
<comment type="caution">
    <text evidence="1">The sequence shown here is derived from an EMBL/GenBank/DDBJ whole genome shotgun (WGS) entry which is preliminary data.</text>
</comment>
<gene>
    <name evidence="1" type="ORF">F2Q69_00045605</name>
</gene>
<evidence type="ECO:0000313" key="1">
    <source>
        <dbReference type="EMBL" id="KAF3503476.1"/>
    </source>
</evidence>
<organism evidence="1 2">
    <name type="scientific">Brassica cretica</name>
    <name type="common">Mustard</name>
    <dbReference type="NCBI Taxonomy" id="69181"/>
    <lineage>
        <taxon>Eukaryota</taxon>
        <taxon>Viridiplantae</taxon>
        <taxon>Streptophyta</taxon>
        <taxon>Embryophyta</taxon>
        <taxon>Tracheophyta</taxon>
        <taxon>Spermatophyta</taxon>
        <taxon>Magnoliopsida</taxon>
        <taxon>eudicotyledons</taxon>
        <taxon>Gunneridae</taxon>
        <taxon>Pentapetalae</taxon>
        <taxon>rosids</taxon>
        <taxon>malvids</taxon>
        <taxon>Brassicales</taxon>
        <taxon>Brassicaceae</taxon>
        <taxon>Brassiceae</taxon>
        <taxon>Brassica</taxon>
    </lineage>
</organism>
<reference evidence="1" key="1">
    <citation type="submission" date="2019-12" db="EMBL/GenBank/DDBJ databases">
        <title>Genome sequencing and annotation of Brassica cretica.</title>
        <authorList>
            <person name="Studholme D.J."/>
            <person name="Sarris P."/>
        </authorList>
    </citation>
    <scope>NUCLEOTIDE SEQUENCE</scope>
    <source>
        <strain evidence="1">PFS-109/04</strain>
        <tissue evidence="1">Leaf</tissue>
    </source>
</reference>
<name>A0A8S9NLL7_BRACR</name>
<evidence type="ECO:0000313" key="2">
    <source>
        <dbReference type="Proteomes" id="UP000712600"/>
    </source>
</evidence>
<dbReference type="AlphaFoldDB" id="A0A8S9NLL7"/>
<dbReference type="EMBL" id="QGKX02001621">
    <property type="protein sequence ID" value="KAF3503476.1"/>
    <property type="molecule type" value="Genomic_DNA"/>
</dbReference>